<reference evidence="1" key="1">
    <citation type="submission" date="2021-02" db="EMBL/GenBank/DDBJ databases">
        <authorList>
            <person name="Nowell W R."/>
        </authorList>
    </citation>
    <scope>NUCLEOTIDE SEQUENCE</scope>
</reference>
<dbReference type="Proteomes" id="UP000663887">
    <property type="component" value="Unassembled WGS sequence"/>
</dbReference>
<organism evidence="1 2">
    <name type="scientific">Rotaria magnacalcarata</name>
    <dbReference type="NCBI Taxonomy" id="392030"/>
    <lineage>
        <taxon>Eukaryota</taxon>
        <taxon>Metazoa</taxon>
        <taxon>Spiralia</taxon>
        <taxon>Gnathifera</taxon>
        <taxon>Rotifera</taxon>
        <taxon>Eurotatoria</taxon>
        <taxon>Bdelloidea</taxon>
        <taxon>Philodinida</taxon>
        <taxon>Philodinidae</taxon>
        <taxon>Rotaria</taxon>
    </lineage>
</organism>
<proteinExistence type="predicted"/>
<dbReference type="Gene3D" id="2.30.30.30">
    <property type="match status" value="1"/>
</dbReference>
<comment type="caution">
    <text evidence="1">The sequence shown here is derived from an EMBL/GenBank/DDBJ whole genome shotgun (WGS) entry which is preliminary data.</text>
</comment>
<name>A0A816UJB0_9BILA</name>
<sequence length="67" mass="7569">MTDTNDKIRIDQVHIETAIPAIDSHPDSFSIDVTLLTSSMTDTRIKNTAYEDICQLVEQYLLLISTL</sequence>
<gene>
    <name evidence="1" type="ORF">XDN619_LOCUS20363</name>
</gene>
<dbReference type="AlphaFoldDB" id="A0A816UJB0"/>
<protein>
    <submittedName>
        <fullName evidence="1">Uncharacterized protein</fullName>
    </submittedName>
</protein>
<dbReference type="InterPro" id="IPR014722">
    <property type="entry name" value="Rib_uL2_dom2"/>
</dbReference>
<evidence type="ECO:0000313" key="1">
    <source>
        <dbReference type="EMBL" id="CAF2108998.1"/>
    </source>
</evidence>
<evidence type="ECO:0000313" key="2">
    <source>
        <dbReference type="Proteomes" id="UP000663887"/>
    </source>
</evidence>
<dbReference type="EMBL" id="CAJNRG010008976">
    <property type="protein sequence ID" value="CAF2108998.1"/>
    <property type="molecule type" value="Genomic_DNA"/>
</dbReference>
<accession>A0A816UJB0</accession>